<sequence length="150" mass="16428">MGNVWTCRTRKVGTAFPSFLGKYTGIELLNWQVSGTVLLQGRADLVAAWAAANDYTQPQHPLPGIYLVDAQTLFYVNARGDLVTSAADVVRSLSPLTKTAGQLTEAAACEVLVGQKRVFVLSDLNSFQIKKLLLDLFGIRTRPTDTLRFP</sequence>
<reference evidence="1" key="1">
    <citation type="submission" date="2022-07" db="EMBL/GenBank/DDBJ databases">
        <title>Complete Genome Sequence of the Radioresistant Bacterium Deinococcus aetherius ST0316, Isolated from the Air Dust collected in Lower Stratosphere above Japan.</title>
        <authorList>
            <person name="Satoh K."/>
            <person name="Hagiwara K."/>
            <person name="Katsumata K."/>
            <person name="Kubo A."/>
            <person name="Yokobori S."/>
            <person name="Yamagishi A."/>
            <person name="Oono Y."/>
            <person name="Narumi I."/>
        </authorList>
    </citation>
    <scope>NUCLEOTIDE SEQUENCE</scope>
    <source>
        <strain evidence="1">ST0316</strain>
        <plasmid evidence="1">pDAETH-5</plasmid>
    </source>
</reference>
<proteinExistence type="predicted"/>
<protein>
    <submittedName>
        <fullName evidence="1">Uncharacterized protein</fullName>
    </submittedName>
</protein>
<keyword evidence="1" id="KW-0614">Plasmid</keyword>
<dbReference type="EMBL" id="AP026565">
    <property type="protein sequence ID" value="BDP44913.1"/>
    <property type="molecule type" value="Genomic_DNA"/>
</dbReference>
<accession>A0ABM8AM36</accession>
<geneLocation type="plasmid" evidence="1 2">
    <name>pDAETH-5</name>
</geneLocation>
<dbReference type="Proteomes" id="UP001064971">
    <property type="component" value="Plasmid pDAETH-5"/>
</dbReference>
<gene>
    <name evidence="1" type="ORF">DAETH_48820</name>
</gene>
<evidence type="ECO:0000313" key="2">
    <source>
        <dbReference type="Proteomes" id="UP001064971"/>
    </source>
</evidence>
<name>A0ABM8AM36_9DEIO</name>
<evidence type="ECO:0000313" key="1">
    <source>
        <dbReference type="EMBL" id="BDP44913.1"/>
    </source>
</evidence>
<keyword evidence="2" id="KW-1185">Reference proteome</keyword>
<organism evidence="1 2">
    <name type="scientific">Deinococcus aetherius</name>
    <dbReference type="NCBI Taxonomy" id="200252"/>
    <lineage>
        <taxon>Bacteria</taxon>
        <taxon>Thermotogati</taxon>
        <taxon>Deinococcota</taxon>
        <taxon>Deinococci</taxon>
        <taxon>Deinococcales</taxon>
        <taxon>Deinococcaceae</taxon>
        <taxon>Deinococcus</taxon>
    </lineage>
</organism>